<dbReference type="GO" id="GO:0000978">
    <property type="term" value="F:RNA polymerase II cis-regulatory region sequence-specific DNA binding"/>
    <property type="evidence" value="ECO:0007669"/>
    <property type="project" value="TreeGrafter"/>
</dbReference>
<gene>
    <name evidence="12" type="ORF">CONCODRAFT_10780</name>
</gene>
<keyword evidence="2" id="KW-0479">Metal-binding</keyword>
<evidence type="ECO:0000256" key="8">
    <source>
        <dbReference type="ARBA" id="ARBA00023242"/>
    </source>
</evidence>
<evidence type="ECO:0000256" key="6">
    <source>
        <dbReference type="ARBA" id="ARBA00023015"/>
    </source>
</evidence>
<dbReference type="InterPro" id="IPR036236">
    <property type="entry name" value="Znf_C2H2_sf"/>
</dbReference>
<dbReference type="GO" id="GO:0005737">
    <property type="term" value="C:cytoplasm"/>
    <property type="evidence" value="ECO:0007669"/>
    <property type="project" value="TreeGrafter"/>
</dbReference>
<accession>A0A137NWK7</accession>
<evidence type="ECO:0000256" key="7">
    <source>
        <dbReference type="ARBA" id="ARBA00023163"/>
    </source>
</evidence>
<feature type="compositionally biased region" description="Basic and acidic residues" evidence="10">
    <location>
        <begin position="256"/>
        <end position="265"/>
    </location>
</feature>
<keyword evidence="3" id="KW-0677">Repeat</keyword>
<sequence length="271" mass="30955">MESHHQLNGTEYFADQQQLQFFNKMSMEMCQNDTFAGVIPDFTAITGSPNYFDPFLLQTQYFGAQTSPVLFQYQNNISNEFLNSPISPSGNTPCFTDYSLPSQWPQSPLSSSSFELPMPQFSWDATMSPTFQPTYNEVNIEMSSMNSPPMMYTDAPLTKVSAYPSNTRNPSPPIIGQFNIISSDLCPRPYTCQVPNCHRSFKRSEHLIRHHRCVHTNLKPYKCKYPSCKKTFSRSDNLHQHELTHTTKSSNKKSKKEMGTKEGFDKFSLTA</sequence>
<protein>
    <recommendedName>
        <fullName evidence="11">C2H2-type domain-containing protein</fullName>
    </recommendedName>
</protein>
<dbReference type="PANTHER" id="PTHR47428">
    <property type="entry name" value="REGULATORY PROTEIN MIG1-RELATED"/>
    <property type="match status" value="1"/>
</dbReference>
<dbReference type="EMBL" id="KQ964652">
    <property type="protein sequence ID" value="KXN67210.1"/>
    <property type="molecule type" value="Genomic_DNA"/>
</dbReference>
<comment type="subcellular location">
    <subcellularLocation>
        <location evidence="1">Nucleus</location>
    </subcellularLocation>
</comment>
<dbReference type="Gene3D" id="3.30.160.60">
    <property type="entry name" value="Classic Zinc Finger"/>
    <property type="match status" value="2"/>
</dbReference>
<feature type="region of interest" description="Disordered" evidence="10">
    <location>
        <begin position="239"/>
        <end position="271"/>
    </location>
</feature>
<name>A0A137NWK7_CONC2</name>
<dbReference type="PANTHER" id="PTHR47428:SF2">
    <property type="entry name" value="ZINC FINGER PROTEIN RSV1"/>
    <property type="match status" value="1"/>
</dbReference>
<keyword evidence="5" id="KW-0862">Zinc</keyword>
<keyword evidence="8" id="KW-0539">Nucleus</keyword>
<evidence type="ECO:0000256" key="2">
    <source>
        <dbReference type="ARBA" id="ARBA00022723"/>
    </source>
</evidence>
<feature type="domain" description="C2H2-type" evidence="11">
    <location>
        <begin position="221"/>
        <end position="250"/>
    </location>
</feature>
<reference evidence="12 13" key="1">
    <citation type="journal article" date="2015" name="Genome Biol. Evol.">
        <title>Phylogenomic analyses indicate that early fungi evolved digesting cell walls of algal ancestors of land plants.</title>
        <authorList>
            <person name="Chang Y."/>
            <person name="Wang S."/>
            <person name="Sekimoto S."/>
            <person name="Aerts A.L."/>
            <person name="Choi C."/>
            <person name="Clum A."/>
            <person name="LaButti K.M."/>
            <person name="Lindquist E.A."/>
            <person name="Yee Ngan C."/>
            <person name="Ohm R.A."/>
            <person name="Salamov A.A."/>
            <person name="Grigoriev I.V."/>
            <person name="Spatafora J.W."/>
            <person name="Berbee M.L."/>
        </authorList>
    </citation>
    <scope>NUCLEOTIDE SEQUENCE [LARGE SCALE GENOMIC DNA]</scope>
    <source>
        <strain evidence="12 13">NRRL 28638</strain>
    </source>
</reference>
<dbReference type="GO" id="GO:0008270">
    <property type="term" value="F:zinc ion binding"/>
    <property type="evidence" value="ECO:0007669"/>
    <property type="project" value="UniProtKB-KW"/>
</dbReference>
<dbReference type="InterPro" id="IPR013087">
    <property type="entry name" value="Znf_C2H2_type"/>
</dbReference>
<evidence type="ECO:0000256" key="1">
    <source>
        <dbReference type="ARBA" id="ARBA00004123"/>
    </source>
</evidence>
<proteinExistence type="predicted"/>
<dbReference type="FunFam" id="3.30.160.60:FF:000125">
    <property type="entry name" value="Putative zinc finger protein 143"/>
    <property type="match status" value="1"/>
</dbReference>
<dbReference type="GO" id="GO:0005634">
    <property type="term" value="C:nucleus"/>
    <property type="evidence" value="ECO:0007669"/>
    <property type="project" value="UniProtKB-SubCell"/>
</dbReference>
<dbReference type="STRING" id="796925.A0A137NWK7"/>
<feature type="domain" description="C2H2-type" evidence="11">
    <location>
        <begin position="190"/>
        <end position="220"/>
    </location>
</feature>
<keyword evidence="4 9" id="KW-0863">Zinc-finger</keyword>
<evidence type="ECO:0000259" key="11">
    <source>
        <dbReference type="PROSITE" id="PS50157"/>
    </source>
</evidence>
<dbReference type="AlphaFoldDB" id="A0A137NWK7"/>
<dbReference type="SMART" id="SM00355">
    <property type="entry name" value="ZnF_C2H2"/>
    <property type="match status" value="2"/>
</dbReference>
<keyword evidence="6" id="KW-0805">Transcription regulation</keyword>
<keyword evidence="13" id="KW-1185">Reference proteome</keyword>
<dbReference type="Proteomes" id="UP000070444">
    <property type="component" value="Unassembled WGS sequence"/>
</dbReference>
<evidence type="ECO:0000256" key="3">
    <source>
        <dbReference type="ARBA" id="ARBA00022737"/>
    </source>
</evidence>
<dbReference type="PROSITE" id="PS50157">
    <property type="entry name" value="ZINC_FINGER_C2H2_2"/>
    <property type="match status" value="2"/>
</dbReference>
<evidence type="ECO:0000256" key="10">
    <source>
        <dbReference type="SAM" id="MobiDB-lite"/>
    </source>
</evidence>
<dbReference type="GO" id="GO:0000433">
    <property type="term" value="P:carbon catabolite repression of transcription from RNA polymerase II promoter by glucose"/>
    <property type="evidence" value="ECO:0007669"/>
    <property type="project" value="TreeGrafter"/>
</dbReference>
<keyword evidence="7" id="KW-0804">Transcription</keyword>
<dbReference type="PROSITE" id="PS00028">
    <property type="entry name" value="ZINC_FINGER_C2H2_1"/>
    <property type="match status" value="2"/>
</dbReference>
<dbReference type="InterPro" id="IPR051007">
    <property type="entry name" value="creA/MIG_C2H2-ZnF"/>
</dbReference>
<organism evidence="12 13">
    <name type="scientific">Conidiobolus coronatus (strain ATCC 28846 / CBS 209.66 / NRRL 28638)</name>
    <name type="common">Delacroixia coronata</name>
    <dbReference type="NCBI Taxonomy" id="796925"/>
    <lineage>
        <taxon>Eukaryota</taxon>
        <taxon>Fungi</taxon>
        <taxon>Fungi incertae sedis</taxon>
        <taxon>Zoopagomycota</taxon>
        <taxon>Entomophthoromycotina</taxon>
        <taxon>Entomophthoromycetes</taxon>
        <taxon>Entomophthorales</taxon>
        <taxon>Ancylistaceae</taxon>
        <taxon>Conidiobolus</taxon>
    </lineage>
</organism>
<evidence type="ECO:0000313" key="12">
    <source>
        <dbReference type="EMBL" id="KXN67210.1"/>
    </source>
</evidence>
<dbReference type="SUPFAM" id="SSF57667">
    <property type="entry name" value="beta-beta-alpha zinc fingers"/>
    <property type="match status" value="2"/>
</dbReference>
<evidence type="ECO:0000256" key="9">
    <source>
        <dbReference type="PROSITE-ProRule" id="PRU00042"/>
    </source>
</evidence>
<dbReference type="OrthoDB" id="6365676at2759"/>
<evidence type="ECO:0000256" key="4">
    <source>
        <dbReference type="ARBA" id="ARBA00022771"/>
    </source>
</evidence>
<evidence type="ECO:0000256" key="5">
    <source>
        <dbReference type="ARBA" id="ARBA00022833"/>
    </source>
</evidence>
<evidence type="ECO:0000313" key="13">
    <source>
        <dbReference type="Proteomes" id="UP000070444"/>
    </source>
</evidence>
<dbReference type="Pfam" id="PF00096">
    <property type="entry name" value="zf-C2H2"/>
    <property type="match status" value="2"/>
</dbReference>